<protein>
    <recommendedName>
        <fullName evidence="2">FAD dependent oxidoreductase domain-containing protein</fullName>
    </recommendedName>
</protein>
<dbReference type="AlphaFoldDB" id="A0A0K0XYC1"/>
<feature type="domain" description="FAD dependent oxidoreductase" evidence="2">
    <location>
        <begin position="59"/>
        <end position="335"/>
    </location>
</feature>
<reference evidence="3 4" key="1">
    <citation type="submission" date="2015-07" db="EMBL/GenBank/DDBJ databases">
        <authorList>
            <person name="Noorani M."/>
        </authorList>
    </citation>
    <scope>NUCLEOTIDE SEQUENCE [LARGE SCALE GENOMIC DNA]</scope>
    <source>
        <strain evidence="3 4">KCTC 42284</strain>
    </source>
</reference>
<sequence length="353" mass="37786">MRRQPDLIVVGADASGLLSALALLDVGLMPQVVALRDAPDRLPPIDDSPLPPWFRPPLIEQLEMRAAQLLPELVSRLGQSTGVDLAIARRDLLVEGEADRSAADWLAHTHLHWSTGPIADVDSHLAQGSLTAVCVHQRLVLRQDRLERALRAELQQRGVELVSEAAVRRLDVAGNIVLGVELDDGRWLGADAVLVAAGAAGSRLIHDSGLERLEGEAAFAPGLLFAPSSTSLAASVWMDEFWLSPRLDGRLLAGTAIEADGQPRLDSRALRERVHARLPGLGRHDLQLRGETLALSANARAAIGAYPGVRGLWINAGHEAFGPILAIAAAEFLAEQLDGAAPVRELAVRLAPR</sequence>
<gene>
    <name evidence="3" type="ORF">WM2015_2315</name>
</gene>
<evidence type="ECO:0000259" key="2">
    <source>
        <dbReference type="Pfam" id="PF01266"/>
    </source>
</evidence>
<dbReference type="Pfam" id="PF01266">
    <property type="entry name" value="DAO"/>
    <property type="match status" value="1"/>
</dbReference>
<dbReference type="RefSeq" id="WP_049726222.1">
    <property type="nucleotide sequence ID" value="NZ_CP012154.1"/>
</dbReference>
<keyword evidence="4" id="KW-1185">Reference proteome</keyword>
<dbReference type="GO" id="GO:0016491">
    <property type="term" value="F:oxidoreductase activity"/>
    <property type="evidence" value="ECO:0007669"/>
    <property type="project" value="UniProtKB-KW"/>
</dbReference>
<dbReference type="KEGG" id="wma:WM2015_2315"/>
<dbReference type="STRING" id="1579979.WM2015_2315"/>
<dbReference type="Gene3D" id="3.50.50.60">
    <property type="entry name" value="FAD/NAD(P)-binding domain"/>
    <property type="match status" value="1"/>
</dbReference>
<keyword evidence="1" id="KW-0560">Oxidoreductase</keyword>
<dbReference type="PANTHER" id="PTHR13847">
    <property type="entry name" value="SARCOSINE DEHYDROGENASE-RELATED"/>
    <property type="match status" value="1"/>
</dbReference>
<accession>A0A0K0XYC1</accession>
<evidence type="ECO:0000313" key="4">
    <source>
        <dbReference type="Proteomes" id="UP000066624"/>
    </source>
</evidence>
<dbReference type="SUPFAM" id="SSF51905">
    <property type="entry name" value="FAD/NAD(P)-binding domain"/>
    <property type="match status" value="1"/>
</dbReference>
<dbReference type="EMBL" id="CP012154">
    <property type="protein sequence ID" value="AKS42678.1"/>
    <property type="molecule type" value="Genomic_DNA"/>
</dbReference>
<name>A0A0K0XYC1_9GAMM</name>
<dbReference type="InterPro" id="IPR036188">
    <property type="entry name" value="FAD/NAD-bd_sf"/>
</dbReference>
<proteinExistence type="predicted"/>
<dbReference type="GO" id="GO:0005737">
    <property type="term" value="C:cytoplasm"/>
    <property type="evidence" value="ECO:0007669"/>
    <property type="project" value="TreeGrafter"/>
</dbReference>
<dbReference type="InterPro" id="IPR006076">
    <property type="entry name" value="FAD-dep_OxRdtase"/>
</dbReference>
<organism evidence="3 4">
    <name type="scientific">Wenzhouxiangella marina</name>
    <dbReference type="NCBI Taxonomy" id="1579979"/>
    <lineage>
        <taxon>Bacteria</taxon>
        <taxon>Pseudomonadati</taxon>
        <taxon>Pseudomonadota</taxon>
        <taxon>Gammaproteobacteria</taxon>
        <taxon>Chromatiales</taxon>
        <taxon>Wenzhouxiangellaceae</taxon>
        <taxon>Wenzhouxiangella</taxon>
    </lineage>
</organism>
<dbReference type="PANTHER" id="PTHR13847:SF289">
    <property type="entry name" value="GLYCINE OXIDASE"/>
    <property type="match status" value="1"/>
</dbReference>
<dbReference type="Gene3D" id="3.30.9.10">
    <property type="entry name" value="D-Amino Acid Oxidase, subunit A, domain 2"/>
    <property type="match status" value="1"/>
</dbReference>
<evidence type="ECO:0000256" key="1">
    <source>
        <dbReference type="ARBA" id="ARBA00023002"/>
    </source>
</evidence>
<evidence type="ECO:0000313" key="3">
    <source>
        <dbReference type="EMBL" id="AKS42678.1"/>
    </source>
</evidence>
<dbReference type="Proteomes" id="UP000066624">
    <property type="component" value="Chromosome"/>
</dbReference>